<dbReference type="AlphaFoldDB" id="A0A1U7ND47"/>
<gene>
    <name evidence="3" type="ORF">BO222_11655</name>
</gene>
<protein>
    <submittedName>
        <fullName evidence="3">Cupin</fullName>
    </submittedName>
</protein>
<reference evidence="3 4" key="1">
    <citation type="submission" date="2016-11" db="EMBL/GenBank/DDBJ databases">
        <title>Description of two novel members of the family Erysipelotrichaceae: Ileibacterium lipovorans gen. nov., sp. nov. and Dubosiella newyorkensis, gen. nov., sp. nov.</title>
        <authorList>
            <person name="Cox L.M."/>
            <person name="Sohn J."/>
            <person name="Tyrrell K.L."/>
            <person name="Citron D.M."/>
            <person name="Lawson P.A."/>
            <person name="Patel N.B."/>
            <person name="Iizumi T."/>
            <person name="Perez-Perez G.I."/>
            <person name="Goldstein E.J."/>
            <person name="Blaser M.J."/>
        </authorList>
    </citation>
    <scope>NUCLEOTIDE SEQUENCE [LARGE SCALE GENOMIC DNA]</scope>
    <source>
        <strain evidence="3 4">NYU-BL-A3</strain>
    </source>
</reference>
<dbReference type="SUPFAM" id="SSF51182">
    <property type="entry name" value="RmlC-like cupins"/>
    <property type="match status" value="1"/>
</dbReference>
<name>A0A1U7ND47_9FIRM</name>
<dbReference type="PANTHER" id="PTHR35848:SF6">
    <property type="entry name" value="CUPIN TYPE-2 DOMAIN-CONTAINING PROTEIN"/>
    <property type="match status" value="1"/>
</dbReference>
<comment type="caution">
    <text evidence="3">The sequence shown here is derived from an EMBL/GenBank/DDBJ whole genome shotgun (WGS) entry which is preliminary data.</text>
</comment>
<dbReference type="GO" id="GO:0046872">
    <property type="term" value="F:metal ion binding"/>
    <property type="evidence" value="ECO:0007669"/>
    <property type="project" value="UniProtKB-KW"/>
</dbReference>
<accession>A0A1U7ND47</accession>
<dbReference type="InterPro" id="IPR051610">
    <property type="entry name" value="GPI/OXD"/>
</dbReference>
<evidence type="ECO:0000313" key="4">
    <source>
        <dbReference type="Proteomes" id="UP000186341"/>
    </source>
</evidence>
<dbReference type="InterPro" id="IPR014710">
    <property type="entry name" value="RmlC-like_jellyroll"/>
</dbReference>
<proteinExistence type="predicted"/>
<dbReference type="EMBL" id="MPJW01000255">
    <property type="protein sequence ID" value="OLU36808.1"/>
    <property type="molecule type" value="Genomic_DNA"/>
</dbReference>
<sequence length="113" mass="12639">MVEKETCTVKENLGGGKGRVLVYNIVSSEKLGKVGRMYARVVLEPGCSVGWHQHNGETEPYYIIKGHADFIDNDKSITKVGPGDICTIEDGQYHSIENNYDENMEMIALIYNL</sequence>
<dbReference type="PANTHER" id="PTHR35848">
    <property type="entry name" value="OXALATE-BINDING PROTEIN"/>
    <property type="match status" value="1"/>
</dbReference>
<dbReference type="CDD" id="cd02221">
    <property type="entry name" value="cupin_TM1287-like"/>
    <property type="match status" value="1"/>
</dbReference>
<dbReference type="Pfam" id="PF07883">
    <property type="entry name" value="Cupin_2"/>
    <property type="match status" value="1"/>
</dbReference>
<dbReference type="GeneID" id="82203789"/>
<dbReference type="Proteomes" id="UP000186341">
    <property type="component" value="Unassembled WGS sequence"/>
</dbReference>
<organism evidence="3 4">
    <name type="scientific">Ileibacterium valens</name>
    <dbReference type="NCBI Taxonomy" id="1862668"/>
    <lineage>
        <taxon>Bacteria</taxon>
        <taxon>Bacillati</taxon>
        <taxon>Bacillota</taxon>
        <taxon>Erysipelotrichia</taxon>
        <taxon>Erysipelotrichales</taxon>
        <taxon>Erysipelotrichaceae</taxon>
        <taxon>Ileibacterium</taxon>
    </lineage>
</organism>
<dbReference type="Gene3D" id="2.60.120.10">
    <property type="entry name" value="Jelly Rolls"/>
    <property type="match status" value="1"/>
</dbReference>
<dbReference type="OrthoDB" id="9797047at2"/>
<dbReference type="RefSeq" id="WP_075820938.1">
    <property type="nucleotide sequence ID" value="NZ_CAJUTZ010000119.1"/>
</dbReference>
<keyword evidence="4" id="KW-1185">Reference proteome</keyword>
<evidence type="ECO:0000256" key="1">
    <source>
        <dbReference type="ARBA" id="ARBA00022723"/>
    </source>
</evidence>
<keyword evidence="1" id="KW-0479">Metal-binding</keyword>
<feature type="domain" description="Cupin type-2" evidence="2">
    <location>
        <begin position="40"/>
        <end position="108"/>
    </location>
</feature>
<dbReference type="InterPro" id="IPR011051">
    <property type="entry name" value="RmlC_Cupin_sf"/>
</dbReference>
<evidence type="ECO:0000259" key="2">
    <source>
        <dbReference type="Pfam" id="PF07883"/>
    </source>
</evidence>
<evidence type="ECO:0000313" key="3">
    <source>
        <dbReference type="EMBL" id="OLU36808.1"/>
    </source>
</evidence>
<dbReference type="InterPro" id="IPR013096">
    <property type="entry name" value="Cupin_2"/>
</dbReference>